<dbReference type="RefSeq" id="WP_196929036.1">
    <property type="nucleotide sequence ID" value="NZ_JADOTX010000001.1"/>
</dbReference>
<evidence type="ECO:0000256" key="2">
    <source>
        <dbReference type="SAM" id="Phobius"/>
    </source>
</evidence>
<dbReference type="Proteomes" id="UP000614915">
    <property type="component" value="Unassembled WGS sequence"/>
</dbReference>
<evidence type="ECO:0000313" key="3">
    <source>
        <dbReference type="EMBL" id="MBG6068913.1"/>
    </source>
</evidence>
<gene>
    <name evidence="3" type="ORF">IW248_005200</name>
</gene>
<comment type="caution">
    <text evidence="3">The sequence shown here is derived from an EMBL/GenBank/DDBJ whole genome shotgun (WGS) entry which is preliminary data.</text>
</comment>
<keyword evidence="4" id="KW-1185">Reference proteome</keyword>
<feature type="transmembrane region" description="Helical" evidence="2">
    <location>
        <begin position="265"/>
        <end position="281"/>
    </location>
</feature>
<organism evidence="3 4">
    <name type="scientific">Micromonospora ureilytica</name>
    <dbReference type="NCBI Taxonomy" id="709868"/>
    <lineage>
        <taxon>Bacteria</taxon>
        <taxon>Bacillati</taxon>
        <taxon>Actinomycetota</taxon>
        <taxon>Actinomycetes</taxon>
        <taxon>Micromonosporales</taxon>
        <taxon>Micromonosporaceae</taxon>
        <taxon>Micromonospora</taxon>
    </lineage>
</organism>
<feature type="region of interest" description="Disordered" evidence="1">
    <location>
        <begin position="347"/>
        <end position="373"/>
    </location>
</feature>
<protein>
    <submittedName>
        <fullName evidence="3">Uncharacterized protein</fullName>
    </submittedName>
</protein>
<name>A0ABS0JPC8_9ACTN</name>
<accession>A0ABS0JPC8</accession>
<keyword evidence="2" id="KW-0812">Transmembrane</keyword>
<sequence>MGVVSLSEAFPWRAPGSKLDGAANAAMIKQLGAMPLHQLADLTRWTYNPKLTSAINAAMTKQLGAMPLHQLADLTRWTYNPKLTSAINAAMTKQLGAMPLHQLADLTRWTYNPKLTSAINAAMTKQLGAMPLHQLADLTRWTYNPKLTSAINAAMTKQLGAMPLHQLADLTRWTYNPKLTSAINAAMTKQLGDANTGTLLAQIGSAGTASFEAWRGIITAAKASASRGVAEVLAKEAPSLVEDPAGWVIEAEEAAGAGNAQAGDALLLVRYLFGCFLLLTGKLNPKAKTIEKFGSLLALSTLLGVVVGTIDANSPKTLEKLTLYAGIPSAAMGLYFGMIALQQMPRPRRSKPSLNRRGNSKPRTKVLQRVHHR</sequence>
<evidence type="ECO:0000256" key="1">
    <source>
        <dbReference type="SAM" id="MobiDB-lite"/>
    </source>
</evidence>
<dbReference type="EMBL" id="JADOTX010000001">
    <property type="protein sequence ID" value="MBG6068913.1"/>
    <property type="molecule type" value="Genomic_DNA"/>
</dbReference>
<reference evidence="3 4" key="1">
    <citation type="submission" date="2020-11" db="EMBL/GenBank/DDBJ databases">
        <title>Sequencing the genomes of 1000 actinobacteria strains.</title>
        <authorList>
            <person name="Klenk H.-P."/>
        </authorList>
    </citation>
    <scope>NUCLEOTIDE SEQUENCE [LARGE SCALE GENOMIC DNA]</scope>
    <source>
        <strain evidence="3 4">DSM 101692</strain>
    </source>
</reference>
<feature type="compositionally biased region" description="Basic residues" evidence="1">
    <location>
        <begin position="358"/>
        <end position="373"/>
    </location>
</feature>
<proteinExistence type="predicted"/>
<feature type="transmembrane region" description="Helical" evidence="2">
    <location>
        <begin position="293"/>
        <end position="310"/>
    </location>
</feature>
<feature type="transmembrane region" description="Helical" evidence="2">
    <location>
        <begin position="322"/>
        <end position="341"/>
    </location>
</feature>
<evidence type="ECO:0000313" key="4">
    <source>
        <dbReference type="Proteomes" id="UP000614915"/>
    </source>
</evidence>
<keyword evidence="2" id="KW-1133">Transmembrane helix</keyword>
<keyword evidence="2" id="KW-0472">Membrane</keyword>